<evidence type="ECO:0000256" key="5">
    <source>
        <dbReference type="SAM" id="SignalP"/>
    </source>
</evidence>
<evidence type="ECO:0000313" key="8">
    <source>
        <dbReference type="Proteomes" id="UP000704068"/>
    </source>
</evidence>
<dbReference type="GO" id="GO:0043565">
    <property type="term" value="F:sequence-specific DNA binding"/>
    <property type="evidence" value="ECO:0007669"/>
    <property type="project" value="InterPro"/>
</dbReference>
<keyword evidence="4" id="KW-1133">Transmembrane helix</keyword>
<keyword evidence="1" id="KW-0805">Transcription regulation</keyword>
<organism evidence="7 8">
    <name type="scientific">Alloprevotella tannerae</name>
    <dbReference type="NCBI Taxonomy" id="76122"/>
    <lineage>
        <taxon>Bacteria</taxon>
        <taxon>Pseudomonadati</taxon>
        <taxon>Bacteroidota</taxon>
        <taxon>Bacteroidia</taxon>
        <taxon>Bacteroidales</taxon>
        <taxon>Prevotellaceae</taxon>
        <taxon>Alloprevotella</taxon>
    </lineage>
</organism>
<dbReference type="InterPro" id="IPR009057">
    <property type="entry name" value="Homeodomain-like_sf"/>
</dbReference>
<evidence type="ECO:0000256" key="4">
    <source>
        <dbReference type="SAM" id="Phobius"/>
    </source>
</evidence>
<sequence>MKKLASLLLAFICLQATAQLSLGAFRLSDQGSWSSLSDERLEELSLDFLLVKDMPDSALLVDRLLTSRLRQRNPMTFLQRRMLALSLNRMAYLYSFSFFDYKRAIESLHEADTICNDPDVRPFIDLNIGHIYSLYTQCYPTPTNVQTVRHFYKKAFIESAQMGNYTNMISAFVNFWNLGFDDANIKAFSHEMALFRQIKVPPLEPYYDYASAVLRAIDLVKAKKYVAAAAELRSEMMYDPSSTMDVRITCSTAWNMACIYKLAQMPDSVYKYASVLEYYGRKKGLQDLRFDAAILLHYYYLSTGNKEKADACYQTFLEFRNSFFDGLDLEADREEFLVPKADDLRLASPPTQAEAGFTNQQILLMIFGGLALLVLGGYLMRRYLYHKNAHLRLKSEQSASLTPKPEPAPIKSSLEENEKDLLQAKIKKVLADEQEICQEDFSIDRLAKLCEATPKDVSQVINERMGCSFVLLLSEYRIKEACRRLDDEENFGRLTLEAIGRSVGFKARESFSRAFKRVTGVSPSVYQRRVSERRP</sequence>
<dbReference type="Pfam" id="PF12833">
    <property type="entry name" value="HTH_18"/>
    <property type="match status" value="1"/>
</dbReference>
<dbReference type="InterPro" id="IPR018060">
    <property type="entry name" value="HTH_AraC"/>
</dbReference>
<keyword evidence="3" id="KW-0804">Transcription</keyword>
<evidence type="ECO:0000259" key="6">
    <source>
        <dbReference type="PROSITE" id="PS01124"/>
    </source>
</evidence>
<dbReference type="PROSITE" id="PS01124">
    <property type="entry name" value="HTH_ARAC_FAMILY_2"/>
    <property type="match status" value="1"/>
</dbReference>
<dbReference type="SMART" id="SM00342">
    <property type="entry name" value="HTH_ARAC"/>
    <property type="match status" value="1"/>
</dbReference>
<name>A0A929WY96_9BACT</name>
<proteinExistence type="predicted"/>
<dbReference type="EMBL" id="JABZGR010000041">
    <property type="protein sequence ID" value="MBF0971125.1"/>
    <property type="molecule type" value="Genomic_DNA"/>
</dbReference>
<dbReference type="SUPFAM" id="SSF46689">
    <property type="entry name" value="Homeodomain-like"/>
    <property type="match status" value="1"/>
</dbReference>
<evidence type="ECO:0000256" key="3">
    <source>
        <dbReference type="ARBA" id="ARBA00023163"/>
    </source>
</evidence>
<dbReference type="PANTHER" id="PTHR43280">
    <property type="entry name" value="ARAC-FAMILY TRANSCRIPTIONAL REGULATOR"/>
    <property type="match status" value="1"/>
</dbReference>
<keyword evidence="4" id="KW-0472">Membrane</keyword>
<dbReference type="AlphaFoldDB" id="A0A929WY96"/>
<feature type="domain" description="HTH araC/xylS-type" evidence="6">
    <location>
        <begin position="427"/>
        <end position="529"/>
    </location>
</feature>
<dbReference type="Gene3D" id="1.10.10.60">
    <property type="entry name" value="Homeodomain-like"/>
    <property type="match status" value="1"/>
</dbReference>
<dbReference type="Proteomes" id="UP000704068">
    <property type="component" value="Unassembled WGS sequence"/>
</dbReference>
<keyword evidence="5" id="KW-0732">Signal</keyword>
<feature type="transmembrane region" description="Helical" evidence="4">
    <location>
        <begin position="362"/>
        <end position="380"/>
    </location>
</feature>
<keyword evidence="2" id="KW-0238">DNA-binding</keyword>
<dbReference type="PANTHER" id="PTHR43280:SF29">
    <property type="entry name" value="ARAC-FAMILY TRANSCRIPTIONAL REGULATOR"/>
    <property type="match status" value="1"/>
</dbReference>
<protein>
    <submittedName>
        <fullName evidence="7">Helix-turn-helix transcriptional regulator</fullName>
    </submittedName>
</protein>
<dbReference type="GO" id="GO:0003700">
    <property type="term" value="F:DNA-binding transcription factor activity"/>
    <property type="evidence" value="ECO:0007669"/>
    <property type="project" value="InterPro"/>
</dbReference>
<gene>
    <name evidence="7" type="ORF">HXK21_08840</name>
</gene>
<evidence type="ECO:0000313" key="7">
    <source>
        <dbReference type="EMBL" id="MBF0971125.1"/>
    </source>
</evidence>
<reference evidence="7" key="1">
    <citation type="submission" date="2020-04" db="EMBL/GenBank/DDBJ databases">
        <title>Deep metagenomics examines the oral microbiome during advanced dental caries in children, revealing novel taxa and co-occurrences with host molecules.</title>
        <authorList>
            <person name="Baker J.L."/>
            <person name="Morton J.T."/>
            <person name="Dinis M."/>
            <person name="Alvarez R."/>
            <person name="Tran N.C."/>
            <person name="Knight R."/>
            <person name="Edlund A."/>
        </authorList>
    </citation>
    <scope>NUCLEOTIDE SEQUENCE</scope>
    <source>
        <strain evidence="7">JCVI_34_bin.1</strain>
    </source>
</reference>
<accession>A0A929WY96</accession>
<evidence type="ECO:0000256" key="1">
    <source>
        <dbReference type="ARBA" id="ARBA00023015"/>
    </source>
</evidence>
<keyword evidence="4" id="KW-0812">Transmembrane</keyword>
<dbReference type="RefSeq" id="WP_303764694.1">
    <property type="nucleotide sequence ID" value="NZ_JABZGR010000041.1"/>
</dbReference>
<feature type="chain" id="PRO_5037044889" evidence="5">
    <location>
        <begin position="19"/>
        <end position="535"/>
    </location>
</feature>
<comment type="caution">
    <text evidence="7">The sequence shown here is derived from an EMBL/GenBank/DDBJ whole genome shotgun (WGS) entry which is preliminary data.</text>
</comment>
<feature type="signal peptide" evidence="5">
    <location>
        <begin position="1"/>
        <end position="18"/>
    </location>
</feature>
<evidence type="ECO:0000256" key="2">
    <source>
        <dbReference type="ARBA" id="ARBA00023125"/>
    </source>
</evidence>